<dbReference type="OrthoDB" id="8164101at2"/>
<proteinExistence type="predicted"/>
<protein>
    <submittedName>
        <fullName evidence="1">Uncharacterized protein</fullName>
    </submittedName>
</protein>
<sequence length="60" mass="6755">MVGLVPTIHVFLRAGGVQDVDARHKGEHDGRASSLNLQKAEKGVKEQRAFEPRRLLTFWT</sequence>
<gene>
    <name evidence="1" type="ORF">ARD30_02800</name>
</gene>
<accession>A0A0Q3I9Z0</accession>
<dbReference type="EMBL" id="LMAR01000012">
    <property type="protein sequence ID" value="KQK31823.1"/>
    <property type="molecule type" value="Genomic_DNA"/>
</dbReference>
<dbReference type="RefSeq" id="WP_079591289.1">
    <property type="nucleotide sequence ID" value="NZ_LMAR01000012.1"/>
</dbReference>
<reference evidence="1 2" key="1">
    <citation type="submission" date="2015-10" db="EMBL/GenBank/DDBJ databases">
        <title>Draft genome of Bosea thiooxidans.</title>
        <authorList>
            <person name="Wang X."/>
        </authorList>
    </citation>
    <scope>NUCLEOTIDE SEQUENCE [LARGE SCALE GENOMIC DNA]</scope>
    <source>
        <strain evidence="1 2">CGMCC 9174</strain>
    </source>
</reference>
<dbReference type="AlphaFoldDB" id="A0A0Q3I9Z0"/>
<name>A0A0Q3I9Z0_9HYPH</name>
<keyword evidence="2" id="KW-1185">Reference proteome</keyword>
<comment type="caution">
    <text evidence="1">The sequence shown here is derived from an EMBL/GenBank/DDBJ whole genome shotgun (WGS) entry which is preliminary data.</text>
</comment>
<organism evidence="1 2">
    <name type="scientific">Bosea thiooxidans</name>
    <dbReference type="NCBI Taxonomy" id="53254"/>
    <lineage>
        <taxon>Bacteria</taxon>
        <taxon>Pseudomonadati</taxon>
        <taxon>Pseudomonadota</taxon>
        <taxon>Alphaproteobacteria</taxon>
        <taxon>Hyphomicrobiales</taxon>
        <taxon>Boseaceae</taxon>
        <taxon>Bosea</taxon>
    </lineage>
</organism>
<evidence type="ECO:0000313" key="1">
    <source>
        <dbReference type="EMBL" id="KQK31823.1"/>
    </source>
</evidence>
<evidence type="ECO:0000313" key="2">
    <source>
        <dbReference type="Proteomes" id="UP000051562"/>
    </source>
</evidence>
<dbReference type="Proteomes" id="UP000051562">
    <property type="component" value="Unassembled WGS sequence"/>
</dbReference>